<dbReference type="EMBL" id="JAJJHW010002774">
    <property type="protein sequence ID" value="KAH8365780.1"/>
    <property type="molecule type" value="Genomic_DNA"/>
</dbReference>
<name>A0AAD4PJ49_9MUSC</name>
<comment type="caution">
    <text evidence="1">The sequence shown here is derived from an EMBL/GenBank/DDBJ whole genome shotgun (WGS) entry which is preliminary data.</text>
</comment>
<protein>
    <recommendedName>
        <fullName evidence="3">CG12123-RA protein</fullName>
    </recommendedName>
</protein>
<dbReference type="InterPro" id="IPR032072">
    <property type="entry name" value="DUF4807"/>
</dbReference>
<sequence>HSMTLIVCVCDFWQRRHYYNRPHVPAIQQDSAGEGNQSTKDKRKRRLFVQLDAIHGNYLLREVLQQTVLQRWLQHELGVQLLWLSLQPPARLDPDYKWMQMLSHTICEHVQLEHLMCWLSTLGGGYSSLGDQFERCAEAAGQISLQQLSIGIRLGNPLMQSRCKLYYSISLIQRGALRRAKQLIRVQHRLARRQHDQRLLRMCQGIWEQLRYEYGQRRRKAIK</sequence>
<dbReference type="AlphaFoldDB" id="A0AAD4PJ49"/>
<dbReference type="Pfam" id="PF16065">
    <property type="entry name" value="DUF4807"/>
    <property type="match status" value="1"/>
</dbReference>
<evidence type="ECO:0000313" key="2">
    <source>
        <dbReference type="Proteomes" id="UP001200034"/>
    </source>
</evidence>
<dbReference type="Proteomes" id="UP001200034">
    <property type="component" value="Unassembled WGS sequence"/>
</dbReference>
<keyword evidence="2" id="KW-1185">Reference proteome</keyword>
<evidence type="ECO:0008006" key="3">
    <source>
        <dbReference type="Google" id="ProtNLM"/>
    </source>
</evidence>
<organism evidence="1 2">
    <name type="scientific">Drosophila rubida</name>
    <dbReference type="NCBI Taxonomy" id="30044"/>
    <lineage>
        <taxon>Eukaryota</taxon>
        <taxon>Metazoa</taxon>
        <taxon>Ecdysozoa</taxon>
        <taxon>Arthropoda</taxon>
        <taxon>Hexapoda</taxon>
        <taxon>Insecta</taxon>
        <taxon>Pterygota</taxon>
        <taxon>Neoptera</taxon>
        <taxon>Endopterygota</taxon>
        <taxon>Diptera</taxon>
        <taxon>Brachycera</taxon>
        <taxon>Muscomorpha</taxon>
        <taxon>Ephydroidea</taxon>
        <taxon>Drosophilidae</taxon>
        <taxon>Drosophila</taxon>
    </lineage>
</organism>
<feature type="non-terminal residue" evidence="1">
    <location>
        <position position="1"/>
    </location>
</feature>
<proteinExistence type="predicted"/>
<accession>A0AAD4PJ49</accession>
<reference evidence="1" key="1">
    <citation type="journal article" date="2021" name="Mol. Ecol. Resour.">
        <title>Phylogenomic analyses of the genus Drosophila reveals genomic signals of climate adaptation.</title>
        <authorList>
            <person name="Li F."/>
            <person name="Rane R.V."/>
            <person name="Luria V."/>
            <person name="Xiong Z."/>
            <person name="Chen J."/>
            <person name="Li Z."/>
            <person name="Catullo R.A."/>
            <person name="Griffin P.C."/>
            <person name="Schiffer M."/>
            <person name="Pearce S."/>
            <person name="Lee S.F."/>
            <person name="McElroy K."/>
            <person name="Stocker A."/>
            <person name="Shirriffs J."/>
            <person name="Cockerell F."/>
            <person name="Coppin C."/>
            <person name="Sgro C.M."/>
            <person name="Karger A."/>
            <person name="Cain J.W."/>
            <person name="Weber J.A."/>
            <person name="Santpere G."/>
            <person name="Kirschner M.W."/>
            <person name="Hoffmann A.A."/>
            <person name="Oakeshott J.G."/>
            <person name="Zhang G."/>
        </authorList>
    </citation>
    <scope>NUCLEOTIDE SEQUENCE</scope>
    <source>
        <strain evidence="1">BGI-SZ-2011g</strain>
    </source>
</reference>
<dbReference type="PANTHER" id="PTHR36693">
    <property type="entry name" value="GH02722P"/>
    <property type="match status" value="1"/>
</dbReference>
<evidence type="ECO:0000313" key="1">
    <source>
        <dbReference type="EMBL" id="KAH8365780.1"/>
    </source>
</evidence>
<dbReference type="PANTHER" id="PTHR36693:SF1">
    <property type="entry name" value="GH02722P"/>
    <property type="match status" value="1"/>
</dbReference>
<gene>
    <name evidence="1" type="ORF">KR093_004363</name>
</gene>